<evidence type="ECO:0000256" key="7">
    <source>
        <dbReference type="ARBA" id="ARBA00023212"/>
    </source>
</evidence>
<dbReference type="InterPro" id="IPR042618">
    <property type="entry name" value="IQCG"/>
</dbReference>
<feature type="non-terminal residue" evidence="11">
    <location>
        <position position="275"/>
    </location>
</feature>
<sequence length="275" mass="33089">EYLDELAKVKKIHRDGMYVRELLENIKNEMKKNGSFNLLIKLIEESASKEKEENDILVNYKKAEIAVTSARKTLQDENTAHRHEIDTLKAELVNLKHTKKKLMLKADMAMRYTSAWETAQCEQSSLRCNIILKDFNTYLHDYLIREKNEIRVAREIDAFLKQNIAFNEQTTAHWRERYNREMEMYEEKNNELRKEIESKRNTLDILEAQFQERQKFIDDYLAEKKVARLRKKYDEHRCNCAIKIQSWWRGVMVRRKLGPYRPEEKKKKRAAKTKK</sequence>
<evidence type="ECO:0000256" key="6">
    <source>
        <dbReference type="ARBA" id="ARBA00023069"/>
    </source>
</evidence>
<protein>
    <recommendedName>
        <fullName evidence="3">Dynein regulatory complex protein 9</fullName>
    </recommendedName>
    <alternativeName>
        <fullName evidence="9">IQ domain-containing protein G</fullName>
    </alternativeName>
</protein>
<accession>A0AA39G7G3</accession>
<dbReference type="CDD" id="cd23766">
    <property type="entry name" value="IQCG"/>
    <property type="match status" value="1"/>
</dbReference>
<evidence type="ECO:0000256" key="3">
    <source>
        <dbReference type="ARBA" id="ARBA00013738"/>
    </source>
</evidence>
<dbReference type="InterPro" id="IPR000048">
    <property type="entry name" value="IQ_motif_EF-hand-BS"/>
</dbReference>
<gene>
    <name evidence="11" type="ORF">PV327_000591</name>
</gene>
<dbReference type="AlphaFoldDB" id="A0AA39G7G3"/>
<evidence type="ECO:0000313" key="11">
    <source>
        <dbReference type="EMBL" id="KAK0182450.1"/>
    </source>
</evidence>
<keyword evidence="4" id="KW-0963">Cytoplasm</keyword>
<keyword evidence="8" id="KW-0966">Cell projection</keyword>
<evidence type="ECO:0000256" key="10">
    <source>
        <dbReference type="SAM" id="Coils"/>
    </source>
</evidence>
<dbReference type="PANTHER" id="PTHR14871:SF1">
    <property type="entry name" value="DYNEIN REGULATORY COMPLEX PROTEIN 9"/>
    <property type="match status" value="1"/>
</dbReference>
<comment type="caution">
    <text evidence="11">The sequence shown here is derived from an EMBL/GenBank/DDBJ whole genome shotgun (WGS) entry which is preliminary data.</text>
</comment>
<comment type="subcellular location">
    <subcellularLocation>
        <location evidence="1">Cytoplasm</location>
        <location evidence="1">Cytoskeleton</location>
        <location evidence="1">Flagellum axoneme</location>
    </subcellularLocation>
</comment>
<dbReference type="GO" id="GO:0031514">
    <property type="term" value="C:motile cilium"/>
    <property type="evidence" value="ECO:0007669"/>
    <property type="project" value="TreeGrafter"/>
</dbReference>
<reference evidence="11" key="2">
    <citation type="submission" date="2023-03" db="EMBL/GenBank/DDBJ databases">
        <authorList>
            <person name="Inwood S.N."/>
            <person name="Skelly J.G."/>
            <person name="Guhlin J."/>
            <person name="Harrop T.W.R."/>
            <person name="Goldson S.G."/>
            <person name="Dearden P.K."/>
        </authorList>
    </citation>
    <scope>NUCLEOTIDE SEQUENCE</scope>
    <source>
        <strain evidence="11">Lincoln</strain>
        <tissue evidence="11">Whole body</tissue>
    </source>
</reference>
<dbReference type="PROSITE" id="PS50096">
    <property type="entry name" value="IQ"/>
    <property type="match status" value="1"/>
</dbReference>
<dbReference type="Proteomes" id="UP001168972">
    <property type="component" value="Unassembled WGS sequence"/>
</dbReference>
<evidence type="ECO:0000256" key="1">
    <source>
        <dbReference type="ARBA" id="ARBA00004611"/>
    </source>
</evidence>
<dbReference type="GO" id="GO:0044782">
    <property type="term" value="P:cilium organization"/>
    <property type="evidence" value="ECO:0007669"/>
    <property type="project" value="TreeGrafter"/>
</dbReference>
<keyword evidence="5" id="KW-0282">Flagellum</keyword>
<keyword evidence="6" id="KW-0969">Cilium</keyword>
<dbReference type="Gene3D" id="1.20.5.190">
    <property type="match status" value="1"/>
</dbReference>
<keyword evidence="10" id="KW-0175">Coiled coil</keyword>
<evidence type="ECO:0000256" key="5">
    <source>
        <dbReference type="ARBA" id="ARBA00022846"/>
    </source>
</evidence>
<keyword evidence="7" id="KW-0206">Cytoskeleton</keyword>
<dbReference type="Pfam" id="PF00612">
    <property type="entry name" value="IQ"/>
    <property type="match status" value="1"/>
</dbReference>
<comment type="similarity">
    <text evidence="2">Belongs to the DRC9 family.</text>
</comment>
<feature type="coiled-coil region" evidence="10">
    <location>
        <begin position="175"/>
        <end position="209"/>
    </location>
</feature>
<evidence type="ECO:0000256" key="9">
    <source>
        <dbReference type="ARBA" id="ARBA00032183"/>
    </source>
</evidence>
<organism evidence="11 12">
    <name type="scientific">Microctonus hyperodae</name>
    <name type="common">Parasitoid wasp</name>
    <dbReference type="NCBI Taxonomy" id="165561"/>
    <lineage>
        <taxon>Eukaryota</taxon>
        <taxon>Metazoa</taxon>
        <taxon>Ecdysozoa</taxon>
        <taxon>Arthropoda</taxon>
        <taxon>Hexapoda</taxon>
        <taxon>Insecta</taxon>
        <taxon>Pterygota</taxon>
        <taxon>Neoptera</taxon>
        <taxon>Endopterygota</taxon>
        <taxon>Hymenoptera</taxon>
        <taxon>Apocrita</taxon>
        <taxon>Ichneumonoidea</taxon>
        <taxon>Braconidae</taxon>
        <taxon>Euphorinae</taxon>
        <taxon>Microctonus</taxon>
    </lineage>
</organism>
<reference evidence="11" key="1">
    <citation type="journal article" date="2023" name="bioRxiv">
        <title>Scaffold-level genome assemblies of two parasitoid biocontrol wasps reveal the parthenogenesis mechanism and an associated novel virus.</title>
        <authorList>
            <person name="Inwood S."/>
            <person name="Skelly J."/>
            <person name="Guhlin J."/>
            <person name="Harrop T."/>
            <person name="Goldson S."/>
            <person name="Dearden P."/>
        </authorList>
    </citation>
    <scope>NUCLEOTIDE SEQUENCE</scope>
    <source>
        <strain evidence="11">Lincoln</strain>
        <tissue evidence="11">Whole body</tissue>
    </source>
</reference>
<feature type="coiled-coil region" evidence="10">
    <location>
        <begin position="71"/>
        <end position="105"/>
    </location>
</feature>
<evidence type="ECO:0000313" key="12">
    <source>
        <dbReference type="Proteomes" id="UP001168972"/>
    </source>
</evidence>
<evidence type="ECO:0000256" key="4">
    <source>
        <dbReference type="ARBA" id="ARBA00022490"/>
    </source>
</evidence>
<name>A0AA39G7G3_MICHY</name>
<proteinExistence type="inferred from homology"/>
<dbReference type="GO" id="GO:0005737">
    <property type="term" value="C:cytoplasm"/>
    <property type="evidence" value="ECO:0007669"/>
    <property type="project" value="TreeGrafter"/>
</dbReference>
<keyword evidence="12" id="KW-1185">Reference proteome</keyword>
<dbReference type="PANTHER" id="PTHR14871">
    <property type="entry name" value="DYNEIN REGULATORY COMPLEX PROTEIN 9"/>
    <property type="match status" value="1"/>
</dbReference>
<evidence type="ECO:0000256" key="8">
    <source>
        <dbReference type="ARBA" id="ARBA00023273"/>
    </source>
</evidence>
<evidence type="ECO:0000256" key="2">
    <source>
        <dbReference type="ARBA" id="ARBA00008222"/>
    </source>
</evidence>
<dbReference type="EMBL" id="JAQQBR010000001">
    <property type="protein sequence ID" value="KAK0182450.1"/>
    <property type="molecule type" value="Genomic_DNA"/>
</dbReference>